<accession>A0ABQ7M4H8</accession>
<gene>
    <name evidence="1" type="primary">A06p020580.1_BraROA</name>
    <name evidence="1" type="ORF">IGI04_022916</name>
</gene>
<sequence length="94" mass="10444">MKHYLEVGTCFLETLNNNREKTIVERETEVTSLLQAEALAAPSALLDAKKLGFFKICIKSDCQVLLVKATSSSSIRLISTKSPRTLKLFFLSGH</sequence>
<organism evidence="1 2">
    <name type="scientific">Brassica rapa subsp. trilocularis</name>
    <dbReference type="NCBI Taxonomy" id="1813537"/>
    <lineage>
        <taxon>Eukaryota</taxon>
        <taxon>Viridiplantae</taxon>
        <taxon>Streptophyta</taxon>
        <taxon>Embryophyta</taxon>
        <taxon>Tracheophyta</taxon>
        <taxon>Spermatophyta</taxon>
        <taxon>Magnoliopsida</taxon>
        <taxon>eudicotyledons</taxon>
        <taxon>Gunneridae</taxon>
        <taxon>Pentapetalae</taxon>
        <taxon>rosids</taxon>
        <taxon>malvids</taxon>
        <taxon>Brassicales</taxon>
        <taxon>Brassicaceae</taxon>
        <taxon>Brassiceae</taxon>
        <taxon>Brassica</taxon>
    </lineage>
</organism>
<dbReference type="EMBL" id="JADBGQ010000006">
    <property type="protein sequence ID" value="KAG5392953.1"/>
    <property type="molecule type" value="Genomic_DNA"/>
</dbReference>
<evidence type="ECO:0000313" key="1">
    <source>
        <dbReference type="EMBL" id="KAG5392953.1"/>
    </source>
</evidence>
<protein>
    <recommendedName>
        <fullName evidence="3">RNase H type-1 domain-containing protein</fullName>
    </recommendedName>
</protein>
<dbReference type="Proteomes" id="UP000823674">
    <property type="component" value="Chromosome A06"/>
</dbReference>
<proteinExistence type="predicted"/>
<keyword evidence="2" id="KW-1185">Reference proteome</keyword>
<evidence type="ECO:0000313" key="2">
    <source>
        <dbReference type="Proteomes" id="UP000823674"/>
    </source>
</evidence>
<name>A0ABQ7M4H8_BRACM</name>
<evidence type="ECO:0008006" key="3">
    <source>
        <dbReference type="Google" id="ProtNLM"/>
    </source>
</evidence>
<comment type="caution">
    <text evidence="1">The sequence shown here is derived from an EMBL/GenBank/DDBJ whole genome shotgun (WGS) entry which is preliminary data.</text>
</comment>
<reference evidence="1 2" key="1">
    <citation type="submission" date="2021-03" db="EMBL/GenBank/DDBJ databases">
        <authorList>
            <person name="King G.J."/>
            <person name="Bancroft I."/>
            <person name="Baten A."/>
            <person name="Bloomfield J."/>
            <person name="Borpatragohain P."/>
            <person name="He Z."/>
            <person name="Irish N."/>
            <person name="Irwin J."/>
            <person name="Liu K."/>
            <person name="Mauleon R.P."/>
            <person name="Moore J."/>
            <person name="Morris R."/>
            <person name="Ostergaard L."/>
            <person name="Wang B."/>
            <person name="Wells R."/>
        </authorList>
    </citation>
    <scope>NUCLEOTIDE SEQUENCE [LARGE SCALE GENOMIC DNA]</scope>
    <source>
        <strain evidence="1">R-o-18</strain>
        <tissue evidence="1">Leaf</tissue>
    </source>
</reference>